<dbReference type="SFLD" id="SFLDS00003">
    <property type="entry name" value="Haloacid_Dehalogenase"/>
    <property type="match status" value="1"/>
</dbReference>
<dbReference type="InterPro" id="IPR010708">
    <property type="entry name" value="5'(3')-deoxyribonucleotidase"/>
</dbReference>
<dbReference type="PANTHER" id="PTHR16504:SF4">
    <property type="entry name" value="5'(3')-DEOXYRIBONUCLEOTIDASE"/>
    <property type="match status" value="1"/>
</dbReference>
<name>A0ABV6DNL1_9BACL</name>
<gene>
    <name evidence="2" type="ORF">ACFFK0_17520</name>
</gene>
<evidence type="ECO:0000256" key="1">
    <source>
        <dbReference type="ARBA" id="ARBA00009589"/>
    </source>
</evidence>
<evidence type="ECO:0000313" key="3">
    <source>
        <dbReference type="Proteomes" id="UP001589776"/>
    </source>
</evidence>
<dbReference type="InterPro" id="IPR023214">
    <property type="entry name" value="HAD_sf"/>
</dbReference>
<dbReference type="InterPro" id="IPR036412">
    <property type="entry name" value="HAD-like_sf"/>
</dbReference>
<dbReference type="RefSeq" id="WP_377471586.1">
    <property type="nucleotide sequence ID" value="NZ_JBHLWN010000071.1"/>
</dbReference>
<comment type="similarity">
    <text evidence="1">Belongs to the 5'(3')-deoxyribonucleotidase family.</text>
</comment>
<dbReference type="PANTHER" id="PTHR16504">
    <property type="entry name" value="5'(3')-DEOXYRIBONUCLEOTIDASE"/>
    <property type="match status" value="1"/>
</dbReference>
<dbReference type="Gene3D" id="1.10.40.40">
    <property type="entry name" value="Deoxyribonucleotidase, domain 2"/>
    <property type="match status" value="1"/>
</dbReference>
<dbReference type="SUPFAM" id="SSF56784">
    <property type="entry name" value="HAD-like"/>
    <property type="match status" value="1"/>
</dbReference>
<protein>
    <submittedName>
        <fullName evidence="2">5'-3'-deoxyribonucleotidase</fullName>
    </submittedName>
</protein>
<reference evidence="2 3" key="1">
    <citation type="submission" date="2024-09" db="EMBL/GenBank/DDBJ databases">
        <authorList>
            <person name="Sun Q."/>
            <person name="Mori K."/>
        </authorList>
    </citation>
    <scope>NUCLEOTIDE SEQUENCE [LARGE SCALE GENOMIC DNA]</scope>
    <source>
        <strain evidence="2 3">CCM 7759</strain>
    </source>
</reference>
<accession>A0ABV6DNL1</accession>
<comment type="caution">
    <text evidence="2">The sequence shown here is derived from an EMBL/GenBank/DDBJ whole genome shotgun (WGS) entry which is preliminary data.</text>
</comment>
<keyword evidence="3" id="KW-1185">Reference proteome</keyword>
<dbReference type="Proteomes" id="UP001589776">
    <property type="component" value="Unassembled WGS sequence"/>
</dbReference>
<dbReference type="SFLD" id="SFLDG01126">
    <property type="entry name" value="C1.2:_Nucleotidase_Like"/>
    <property type="match status" value="1"/>
</dbReference>
<sequence length="177" mass="20869">MKQRIAVDMDEVIADFMSKYLRQYNEKYEDSVTPEQLQGKKLRHIAKCGDEVYELLKHPEFFADLGLKEHSQDVLRELQERYDIYITTAAMEVPNSFNAKYRWLKEHFPFIPDMNIVFCGDKSIIRADYLIDDNSRHFQGFMGKGILFTAPHNVFETGYTRVDDWLQVRELFANGNV</sequence>
<evidence type="ECO:0000313" key="2">
    <source>
        <dbReference type="EMBL" id="MFC0214231.1"/>
    </source>
</evidence>
<dbReference type="EMBL" id="JBHLWN010000071">
    <property type="protein sequence ID" value="MFC0214231.1"/>
    <property type="molecule type" value="Genomic_DNA"/>
</dbReference>
<dbReference type="Gene3D" id="3.40.50.1000">
    <property type="entry name" value="HAD superfamily/HAD-like"/>
    <property type="match status" value="1"/>
</dbReference>
<proteinExistence type="inferred from homology"/>
<dbReference type="SFLD" id="SFLDG01146">
    <property type="entry name" value="C1.2.2"/>
    <property type="match status" value="1"/>
</dbReference>
<dbReference type="Pfam" id="PF06941">
    <property type="entry name" value="NT5C"/>
    <property type="match status" value="1"/>
</dbReference>
<organism evidence="2 3">
    <name type="scientific">Paenibacillus chartarius</name>
    <dbReference type="NCBI Taxonomy" id="747481"/>
    <lineage>
        <taxon>Bacteria</taxon>
        <taxon>Bacillati</taxon>
        <taxon>Bacillota</taxon>
        <taxon>Bacilli</taxon>
        <taxon>Bacillales</taxon>
        <taxon>Paenibacillaceae</taxon>
        <taxon>Paenibacillus</taxon>
    </lineage>
</organism>